<accession>A0A8E5HRZ2</accession>
<protein>
    <submittedName>
        <fullName evidence="1">Uncharacterized protein</fullName>
    </submittedName>
</protein>
<dbReference type="GeneID" id="66065088"/>
<dbReference type="KEGG" id="uvi:66065088"/>
<evidence type="ECO:0000313" key="2">
    <source>
        <dbReference type="Proteomes" id="UP000027002"/>
    </source>
</evidence>
<dbReference type="AlphaFoldDB" id="A0A8E5HRZ2"/>
<sequence length="147" mass="16018">MAQVVKALGVTEAAALLVVPRTWLDDNVRRVTFIQVCVAGGASILDVGVVSPVRVAIVVWFHLPVAVDWKIVVNHVVRVTKGNVSWVEVSEPPEADNRPLKLLGTASLGESKVLRVAEESGRDERVNVLEVKRLLQALLNRVLYPGV</sequence>
<dbReference type="EMBL" id="CP072755">
    <property type="protein sequence ID" value="QUC20069.1"/>
    <property type="molecule type" value="Genomic_DNA"/>
</dbReference>
<keyword evidence="2" id="KW-1185">Reference proteome</keyword>
<evidence type="ECO:0000313" key="1">
    <source>
        <dbReference type="EMBL" id="QUC20069.1"/>
    </source>
</evidence>
<gene>
    <name evidence="1" type="ORF">UV8b_04310</name>
</gene>
<name>A0A8E5HRZ2_USTVR</name>
<proteinExistence type="predicted"/>
<organism evidence="1 2">
    <name type="scientific">Ustilaginoidea virens</name>
    <name type="common">Rice false smut fungus</name>
    <name type="synonym">Villosiclava virens</name>
    <dbReference type="NCBI Taxonomy" id="1159556"/>
    <lineage>
        <taxon>Eukaryota</taxon>
        <taxon>Fungi</taxon>
        <taxon>Dikarya</taxon>
        <taxon>Ascomycota</taxon>
        <taxon>Pezizomycotina</taxon>
        <taxon>Sordariomycetes</taxon>
        <taxon>Hypocreomycetidae</taxon>
        <taxon>Hypocreales</taxon>
        <taxon>Clavicipitaceae</taxon>
        <taxon>Ustilaginoidea</taxon>
    </lineage>
</organism>
<dbReference type="Proteomes" id="UP000027002">
    <property type="component" value="Chromosome 3"/>
</dbReference>
<dbReference type="RefSeq" id="XP_042997742.1">
    <property type="nucleotide sequence ID" value="XM_043141808.1"/>
</dbReference>
<reference evidence="1" key="1">
    <citation type="submission" date="2020-03" db="EMBL/GenBank/DDBJ databases">
        <title>A mixture of massive structural variations and highly conserved coding sequences in Ustilaginoidea virens genome.</title>
        <authorList>
            <person name="Zhang K."/>
            <person name="Zhao Z."/>
            <person name="Zhang Z."/>
            <person name="Li Y."/>
            <person name="Hsiang T."/>
            <person name="Sun W."/>
        </authorList>
    </citation>
    <scope>NUCLEOTIDE SEQUENCE</scope>
    <source>
        <strain evidence="1">UV-8b</strain>
    </source>
</reference>